<feature type="compositionally biased region" description="Basic and acidic residues" evidence="1">
    <location>
        <begin position="183"/>
        <end position="195"/>
    </location>
</feature>
<keyword evidence="3" id="KW-1185">Reference proteome</keyword>
<feature type="compositionally biased region" description="Low complexity" evidence="1">
    <location>
        <begin position="77"/>
        <end position="90"/>
    </location>
</feature>
<reference evidence="2" key="1">
    <citation type="journal article" date="2021" name="Proc. Natl. Acad. Sci. U.S.A.">
        <title>Three genomes in the algal genus Volvox reveal the fate of a haploid sex-determining region after a transition to homothallism.</title>
        <authorList>
            <person name="Yamamoto K."/>
            <person name="Hamaji T."/>
            <person name="Kawai-Toyooka H."/>
            <person name="Matsuzaki R."/>
            <person name="Takahashi F."/>
            <person name="Nishimura Y."/>
            <person name="Kawachi M."/>
            <person name="Noguchi H."/>
            <person name="Minakuchi Y."/>
            <person name="Umen J.G."/>
            <person name="Toyoda A."/>
            <person name="Nozaki H."/>
        </authorList>
    </citation>
    <scope>NUCLEOTIDE SEQUENCE</scope>
    <source>
        <strain evidence="2">NIES-3780</strain>
    </source>
</reference>
<feature type="compositionally biased region" description="Basic residues" evidence="1">
    <location>
        <begin position="124"/>
        <end position="134"/>
    </location>
</feature>
<feature type="region of interest" description="Disordered" evidence="1">
    <location>
        <begin position="64"/>
        <end position="90"/>
    </location>
</feature>
<dbReference type="Proteomes" id="UP000747399">
    <property type="component" value="Unassembled WGS sequence"/>
</dbReference>
<comment type="caution">
    <text evidence="2">The sequence shown here is derived from an EMBL/GenBank/DDBJ whole genome shotgun (WGS) entry which is preliminary data.</text>
</comment>
<feature type="region of interest" description="Disordered" evidence="1">
    <location>
        <begin position="109"/>
        <end position="239"/>
    </location>
</feature>
<organism evidence="2 3">
    <name type="scientific">Volvox africanus</name>
    <dbReference type="NCBI Taxonomy" id="51714"/>
    <lineage>
        <taxon>Eukaryota</taxon>
        <taxon>Viridiplantae</taxon>
        <taxon>Chlorophyta</taxon>
        <taxon>core chlorophytes</taxon>
        <taxon>Chlorophyceae</taxon>
        <taxon>CS clade</taxon>
        <taxon>Chlamydomonadales</taxon>
        <taxon>Volvocaceae</taxon>
        <taxon>Volvox</taxon>
    </lineage>
</organism>
<evidence type="ECO:0000256" key="1">
    <source>
        <dbReference type="SAM" id="MobiDB-lite"/>
    </source>
</evidence>
<protein>
    <submittedName>
        <fullName evidence="2">Uncharacterized protein</fullName>
    </submittedName>
</protein>
<dbReference type="EMBL" id="BNCO01000004">
    <property type="protein sequence ID" value="GIL47098.1"/>
    <property type="molecule type" value="Genomic_DNA"/>
</dbReference>
<proteinExistence type="predicted"/>
<evidence type="ECO:0000313" key="3">
    <source>
        <dbReference type="Proteomes" id="UP000747399"/>
    </source>
</evidence>
<feature type="compositionally biased region" description="Low complexity" evidence="1">
    <location>
        <begin position="196"/>
        <end position="210"/>
    </location>
</feature>
<accession>A0A8J4AT41</accession>
<gene>
    <name evidence="2" type="ORF">Vafri_4012</name>
</gene>
<sequence>MILRLRHAVPWLQKIGGWSAYTTPPVPARRFPGTTWTLATLVPNAAEADSQLDSGHVLEHSVSADLGVEKKKRRGSSRGSKASALAGANQASASMSVAAGTADSSNSVAEVGSTAGASSEGTPSKRRTSSRRKTTASTGEAAEQPSASSATDPHAVQTPKRTRRKKLEGREEDNLPPAAKINPRAEDDTEARRSSGADASSSGDTATSTAPKKRTSRTASKRAAATVKASSDEEEQEARVSIQNLPYESCLVLPRKTEQILVALGLRAPHDAGTATGAAHDAGDIAATSLSAPAAGRGGTIGSVLELASYLGRPEPKEMAPSLLIAQYQGYLGPSPDYLYDLFYLDYDPPFLSSDVVRTAAVTAARAVSRASSLLSAKGTPSEALARAAIDCLVEQVGEAAVAAQETRAARLTEAQLELFLMDWASARLAGLKGEGGMPYLARRCAALQLTRPIVVERLHRYVVQGQSLQELTSAGGRIVRLSQPMDALIEGLKAGVRMDAERLLHDFRLISPGAPLGEHLEAVRRMVINEAARSMEPGSAMYYSTLVEKLHVHPDIKAALRQQEAQWQKEQGERDGSALTQAQVRLLFHLWRLERFRAEEQARQNRGAGWPSATGAS</sequence>
<name>A0A8J4AT41_9CHLO</name>
<feature type="compositionally biased region" description="Basic residues" evidence="1">
    <location>
        <begin position="211"/>
        <end position="220"/>
    </location>
</feature>
<dbReference type="AlphaFoldDB" id="A0A8J4AT41"/>
<evidence type="ECO:0000313" key="2">
    <source>
        <dbReference type="EMBL" id="GIL47098.1"/>
    </source>
</evidence>